<dbReference type="PANTHER" id="PTHR23519:SF1">
    <property type="entry name" value="AUTOPHAGY-RELATED PROTEIN 22"/>
    <property type="match status" value="1"/>
</dbReference>
<comment type="function">
    <text evidence="10">Vacuolar effluxer which mediate the efflux of amino acids resulting from autophagic degradation. The release of autophagic amino acids allows the maintenance of protein synthesis and viability during nitrogen starvation.</text>
</comment>
<evidence type="ECO:0000256" key="6">
    <source>
        <dbReference type="ARBA" id="ARBA00022970"/>
    </source>
</evidence>
<feature type="region of interest" description="Disordered" evidence="11">
    <location>
        <begin position="1"/>
        <end position="90"/>
    </location>
</feature>
<feature type="transmembrane region" description="Helical" evidence="10">
    <location>
        <begin position="514"/>
        <end position="535"/>
    </location>
</feature>
<feature type="transmembrane region" description="Helical" evidence="10">
    <location>
        <begin position="584"/>
        <end position="607"/>
    </location>
</feature>
<feature type="transmembrane region" description="Helical" evidence="10">
    <location>
        <begin position="238"/>
        <end position="265"/>
    </location>
</feature>
<dbReference type="GO" id="GO:0006914">
    <property type="term" value="P:autophagy"/>
    <property type="evidence" value="ECO:0007669"/>
    <property type="project" value="UniProtKB-KW"/>
</dbReference>
<comment type="similarity">
    <text evidence="2 10">Belongs to the ATG22 family.</text>
</comment>
<accession>A0A8H8UBE0</accession>
<feature type="compositionally biased region" description="Acidic residues" evidence="11">
    <location>
        <begin position="288"/>
        <end position="301"/>
    </location>
</feature>
<feature type="region of interest" description="Disordered" evidence="11">
    <location>
        <begin position="271"/>
        <end position="301"/>
    </location>
</feature>
<dbReference type="SUPFAM" id="SSF103473">
    <property type="entry name" value="MFS general substrate transporter"/>
    <property type="match status" value="1"/>
</dbReference>
<sequence>VLKEGSLLTDWPLPRPGATPSMVRSEPRPNHQQRTLSSNSAKNSFLSYSSSFEADDERSSDADHDSPSMSMGPDLASAFRDSPSQYAGEDTRLTSRKELSGWYAYGFAAEVFVICGMGSFIPITLEQLARDNGVLLSDLTTPCPSSSSHAPGGLPGTPGAAKDTGQCVVLIAGMQINTASFAMYTFSLSVLFQAILVVSISCAADHGNYRKRLLLFFAFAGSIATMLFLPIVPKVYLLGALLAMISNTCFGASFVLLNSFLPLLVRHHPKTQYSSNSTPDLSSTIPGDELEEEFPGQEEEEEDNLVDSTAALLSPAPDTTRPNPASENLSSIELQLSTQISSTGIGIGYSAGLFVQCSCIVVVFAMQRVSKSSTLSLRVVLFIIGAWWFIFTFPAAMWLRPRPGPPLPSGDPSDPKAKRTWLAYFVYSWSSLWRTVKLARRLKDITLFLAAWFLISDAIATVSGTAVLYAKTQLGMHPAALGLINVIATTAGVLGAFTWAAISRWLGLRPHQTILACICIFEVIPLYGLLGYLPFVKNWGVIGLQQPWEMYPLGFVYGFVLGGLSSYCRSLYGELIPPGSEAAFYALYAITDKGSSVFGPAIVGAIVDRTGEIRPAFWFLAVLVGLPAPLLWFVNVDRGKEEGARLAEIIEGFKTQEGGQASSNEDHALLASDDEAD</sequence>
<keyword evidence="13" id="KW-1185">Reference proteome</keyword>
<evidence type="ECO:0000313" key="12">
    <source>
        <dbReference type="EMBL" id="TVY37518.1"/>
    </source>
</evidence>
<protein>
    <recommendedName>
        <fullName evidence="10">Autophagy-related protein</fullName>
    </recommendedName>
</protein>
<dbReference type="InterPro" id="IPR044738">
    <property type="entry name" value="Atg22"/>
</dbReference>
<feature type="transmembrane region" description="Helical" evidence="10">
    <location>
        <begin position="555"/>
        <end position="572"/>
    </location>
</feature>
<evidence type="ECO:0000256" key="4">
    <source>
        <dbReference type="ARBA" id="ARBA00022554"/>
    </source>
</evidence>
<evidence type="ECO:0000256" key="9">
    <source>
        <dbReference type="ARBA" id="ARBA00023136"/>
    </source>
</evidence>
<evidence type="ECO:0000256" key="2">
    <source>
        <dbReference type="ARBA" id="ARBA00006978"/>
    </source>
</evidence>
<feature type="compositionally biased region" description="Polar residues" evidence="11">
    <location>
        <begin position="30"/>
        <end position="52"/>
    </location>
</feature>
<comment type="subcellular location">
    <subcellularLocation>
        <location evidence="1 10">Vacuole membrane</location>
        <topology evidence="1 10">Multi-pass membrane protein</topology>
    </subcellularLocation>
</comment>
<feature type="transmembrane region" description="Helical" evidence="10">
    <location>
        <begin position="448"/>
        <end position="470"/>
    </location>
</feature>
<dbReference type="OrthoDB" id="192733at2759"/>
<keyword evidence="9 10" id="KW-0472">Membrane</keyword>
<evidence type="ECO:0000256" key="3">
    <source>
        <dbReference type="ARBA" id="ARBA00022448"/>
    </source>
</evidence>
<dbReference type="EMBL" id="QGMJ01000345">
    <property type="protein sequence ID" value="TVY37518.1"/>
    <property type="molecule type" value="Genomic_DNA"/>
</dbReference>
<evidence type="ECO:0000256" key="7">
    <source>
        <dbReference type="ARBA" id="ARBA00022989"/>
    </source>
</evidence>
<keyword evidence="8 10" id="KW-0072">Autophagy</keyword>
<evidence type="ECO:0000313" key="13">
    <source>
        <dbReference type="Proteomes" id="UP000462212"/>
    </source>
</evidence>
<feature type="transmembrane region" description="Helical" evidence="10">
    <location>
        <begin position="102"/>
        <end position="125"/>
    </location>
</feature>
<dbReference type="AlphaFoldDB" id="A0A8H8UBE0"/>
<keyword evidence="7 10" id="KW-1133">Transmembrane helix</keyword>
<evidence type="ECO:0000256" key="11">
    <source>
        <dbReference type="SAM" id="MobiDB-lite"/>
    </source>
</evidence>
<dbReference type="Gene3D" id="1.20.1250.20">
    <property type="entry name" value="MFS general substrate transporter like domains"/>
    <property type="match status" value="1"/>
</dbReference>
<reference evidence="12 13" key="1">
    <citation type="submission" date="2018-05" db="EMBL/GenBank/DDBJ databases">
        <title>Genome sequencing and assembly of the regulated plant pathogen Lachnellula willkommii and related sister species for the development of diagnostic species identification markers.</title>
        <authorList>
            <person name="Giroux E."/>
            <person name="Bilodeau G."/>
        </authorList>
    </citation>
    <scope>NUCLEOTIDE SEQUENCE [LARGE SCALE GENOMIC DNA]</scope>
    <source>
        <strain evidence="12 13">CBS 197.66</strain>
    </source>
</reference>
<feature type="compositionally biased region" description="Polar residues" evidence="11">
    <location>
        <begin position="271"/>
        <end position="285"/>
    </location>
</feature>
<dbReference type="CDD" id="cd17483">
    <property type="entry name" value="MFS_Atg22_like"/>
    <property type="match status" value="1"/>
</dbReference>
<proteinExistence type="inferred from homology"/>
<keyword evidence="5 10" id="KW-0812">Transmembrane</keyword>
<dbReference type="InterPro" id="IPR050495">
    <property type="entry name" value="ATG22/LtaA_families"/>
</dbReference>
<feature type="transmembrane region" description="Helical" evidence="10">
    <location>
        <begin position="181"/>
        <end position="201"/>
    </location>
</feature>
<keyword evidence="6 10" id="KW-0029">Amino-acid transport</keyword>
<evidence type="ECO:0000256" key="8">
    <source>
        <dbReference type="ARBA" id="ARBA00023006"/>
    </source>
</evidence>
<feature type="transmembrane region" description="Helical" evidence="10">
    <location>
        <begin position="482"/>
        <end position="502"/>
    </location>
</feature>
<keyword evidence="3 10" id="KW-0813">Transport</keyword>
<dbReference type="InterPro" id="IPR024671">
    <property type="entry name" value="Atg22-like"/>
</dbReference>
<feature type="region of interest" description="Disordered" evidence="11">
    <location>
        <begin position="657"/>
        <end position="677"/>
    </location>
</feature>
<evidence type="ECO:0000256" key="10">
    <source>
        <dbReference type="RuleBase" id="RU363073"/>
    </source>
</evidence>
<feature type="non-terminal residue" evidence="12">
    <location>
        <position position="1"/>
    </location>
</feature>
<dbReference type="Pfam" id="PF11700">
    <property type="entry name" value="ATG22"/>
    <property type="match status" value="1"/>
</dbReference>
<comment type="caution">
    <text evidence="12">The sequence shown here is derived from an EMBL/GenBank/DDBJ whole genome shotgun (WGS) entry which is preliminary data.</text>
</comment>
<feature type="transmembrane region" description="Helical" evidence="10">
    <location>
        <begin position="613"/>
        <end position="634"/>
    </location>
</feature>
<gene>
    <name evidence="12" type="primary">ATG22</name>
    <name evidence="12" type="ORF">LSUB1_G003471</name>
</gene>
<dbReference type="Proteomes" id="UP000462212">
    <property type="component" value="Unassembled WGS sequence"/>
</dbReference>
<dbReference type="GO" id="GO:0032974">
    <property type="term" value="P:amino acid transmembrane export from vacuole"/>
    <property type="evidence" value="ECO:0007669"/>
    <property type="project" value="InterPro"/>
</dbReference>
<feature type="transmembrane region" description="Helical" evidence="10">
    <location>
        <begin position="375"/>
        <end position="399"/>
    </location>
</feature>
<dbReference type="InterPro" id="IPR036259">
    <property type="entry name" value="MFS_trans_sf"/>
</dbReference>
<feature type="compositionally biased region" description="Basic and acidic residues" evidence="11">
    <location>
        <begin position="57"/>
        <end position="66"/>
    </location>
</feature>
<dbReference type="PANTHER" id="PTHR23519">
    <property type="entry name" value="AUTOPHAGY-RELATED PROTEIN 22"/>
    <property type="match status" value="1"/>
</dbReference>
<keyword evidence="4 10" id="KW-0926">Vacuole</keyword>
<dbReference type="GO" id="GO:0005774">
    <property type="term" value="C:vacuolar membrane"/>
    <property type="evidence" value="ECO:0007669"/>
    <property type="project" value="UniProtKB-SubCell"/>
</dbReference>
<feature type="transmembrane region" description="Helical" evidence="10">
    <location>
        <begin position="213"/>
        <end position="232"/>
    </location>
</feature>
<organism evidence="12 13">
    <name type="scientific">Lachnellula subtilissima</name>
    <dbReference type="NCBI Taxonomy" id="602034"/>
    <lineage>
        <taxon>Eukaryota</taxon>
        <taxon>Fungi</taxon>
        <taxon>Dikarya</taxon>
        <taxon>Ascomycota</taxon>
        <taxon>Pezizomycotina</taxon>
        <taxon>Leotiomycetes</taxon>
        <taxon>Helotiales</taxon>
        <taxon>Lachnaceae</taxon>
        <taxon>Lachnellula</taxon>
    </lineage>
</organism>
<evidence type="ECO:0000256" key="5">
    <source>
        <dbReference type="ARBA" id="ARBA00022692"/>
    </source>
</evidence>
<name>A0A8H8UBE0_9HELO</name>
<evidence type="ECO:0000256" key="1">
    <source>
        <dbReference type="ARBA" id="ARBA00004128"/>
    </source>
</evidence>